<organism evidence="1 2">
    <name type="scientific">Tenacibaculum geojense</name>
    <dbReference type="NCBI Taxonomy" id="915352"/>
    <lineage>
        <taxon>Bacteria</taxon>
        <taxon>Pseudomonadati</taxon>
        <taxon>Bacteroidota</taxon>
        <taxon>Flavobacteriia</taxon>
        <taxon>Flavobacteriales</taxon>
        <taxon>Flavobacteriaceae</taxon>
        <taxon>Tenacibaculum</taxon>
    </lineage>
</organism>
<dbReference type="EMBL" id="JBHTJR010000016">
    <property type="protein sequence ID" value="MFD0992014.1"/>
    <property type="molecule type" value="Genomic_DNA"/>
</dbReference>
<dbReference type="RefSeq" id="WP_386104877.1">
    <property type="nucleotide sequence ID" value="NZ_JBHTJR010000016.1"/>
</dbReference>
<gene>
    <name evidence="1" type="ORF">ACFQ1U_02240</name>
</gene>
<reference evidence="2" key="1">
    <citation type="journal article" date="2019" name="Int. J. Syst. Evol. Microbiol.">
        <title>The Global Catalogue of Microorganisms (GCM) 10K type strain sequencing project: providing services to taxonomists for standard genome sequencing and annotation.</title>
        <authorList>
            <consortium name="The Broad Institute Genomics Platform"/>
            <consortium name="The Broad Institute Genome Sequencing Center for Infectious Disease"/>
            <person name="Wu L."/>
            <person name="Ma J."/>
        </authorList>
    </citation>
    <scope>NUCLEOTIDE SEQUENCE [LARGE SCALE GENOMIC DNA]</scope>
    <source>
        <strain evidence="2">CCUG 60527</strain>
    </source>
</reference>
<evidence type="ECO:0000313" key="2">
    <source>
        <dbReference type="Proteomes" id="UP001597062"/>
    </source>
</evidence>
<keyword evidence="2" id="KW-1185">Reference proteome</keyword>
<proteinExistence type="predicted"/>
<dbReference type="Proteomes" id="UP001597062">
    <property type="component" value="Unassembled WGS sequence"/>
</dbReference>
<sequence length="197" mass="23866">MKIKLLITFLLFAFLKVENTQSQNDTIRGKLFFSNSFYYKFSLILVKEKNTKIPVVVNKNGEFELIPNENKKHYDLVFTYKNDTLRRFKFKKEWTKRKRHKSIALTEKCIANGKTAITDLKNDNVKFFVFSQNLNKNEINEEDKKVEKQYNFEYIYFEKIEQYDCYLEYNMRMLKILPLKIGNEFFNKLNKKVIRIN</sequence>
<comment type="caution">
    <text evidence="1">The sequence shown here is derived from an EMBL/GenBank/DDBJ whole genome shotgun (WGS) entry which is preliminary data.</text>
</comment>
<evidence type="ECO:0008006" key="3">
    <source>
        <dbReference type="Google" id="ProtNLM"/>
    </source>
</evidence>
<evidence type="ECO:0000313" key="1">
    <source>
        <dbReference type="EMBL" id="MFD0992014.1"/>
    </source>
</evidence>
<accession>A0ABW3JNV3</accession>
<name>A0ABW3JNV3_9FLAO</name>
<protein>
    <recommendedName>
        <fullName evidence="3">DUF4369 domain-containing protein</fullName>
    </recommendedName>
</protein>